<evidence type="ECO:0000256" key="3">
    <source>
        <dbReference type="ARBA" id="ARBA00012744"/>
    </source>
</evidence>
<dbReference type="PANTHER" id="PTHR30620:SF16">
    <property type="entry name" value="LYSOSOMAL BETA GLUCOSIDASE"/>
    <property type="match status" value="1"/>
</dbReference>
<dbReference type="Pfam" id="PF14310">
    <property type="entry name" value="Fn3-like"/>
    <property type="match status" value="1"/>
</dbReference>
<dbReference type="EMBL" id="CP045143">
    <property type="protein sequence ID" value="QFR24638.1"/>
    <property type="molecule type" value="Genomic_DNA"/>
</dbReference>
<dbReference type="InterPro" id="IPR019800">
    <property type="entry name" value="Glyco_hydro_3_AS"/>
</dbReference>
<protein>
    <recommendedName>
        <fullName evidence="3">beta-glucosidase</fullName>
        <ecNumber evidence="3">3.2.1.21</ecNumber>
    </recommendedName>
</protein>
<dbReference type="Gene3D" id="3.20.20.300">
    <property type="entry name" value="Glycoside hydrolase, family 3, N-terminal domain"/>
    <property type="match status" value="1"/>
</dbReference>
<dbReference type="KEGG" id="lhb:D1010_15350"/>
<dbReference type="GO" id="GO:0009251">
    <property type="term" value="P:glucan catabolic process"/>
    <property type="evidence" value="ECO:0007669"/>
    <property type="project" value="TreeGrafter"/>
</dbReference>
<keyword evidence="6 7" id="KW-0326">Glycosidase</keyword>
<dbReference type="InterPro" id="IPR013783">
    <property type="entry name" value="Ig-like_fold"/>
</dbReference>
<organism evidence="9 10">
    <name type="scientific">Schleiferilactobacillus harbinensis</name>
    <dbReference type="NCBI Taxonomy" id="304207"/>
    <lineage>
        <taxon>Bacteria</taxon>
        <taxon>Bacillati</taxon>
        <taxon>Bacillota</taxon>
        <taxon>Bacilli</taxon>
        <taxon>Lactobacillales</taxon>
        <taxon>Lactobacillaceae</taxon>
        <taxon>Schleiferilactobacillus</taxon>
    </lineage>
</organism>
<keyword evidence="4" id="KW-0732">Signal</keyword>
<dbReference type="RefSeq" id="WP_152261463.1">
    <property type="nucleotide sequence ID" value="NZ_CP045143.1"/>
</dbReference>
<dbReference type="EC" id="3.2.1.21" evidence="3"/>
<evidence type="ECO:0000256" key="5">
    <source>
        <dbReference type="ARBA" id="ARBA00022801"/>
    </source>
</evidence>
<dbReference type="Gene3D" id="3.40.50.1700">
    <property type="entry name" value="Glycoside hydrolase family 3 C-terminal domain"/>
    <property type="match status" value="1"/>
</dbReference>
<dbReference type="PRINTS" id="PR00133">
    <property type="entry name" value="GLHYDRLASE3"/>
</dbReference>
<dbReference type="Gene3D" id="2.60.40.10">
    <property type="entry name" value="Immunoglobulins"/>
    <property type="match status" value="1"/>
</dbReference>
<evidence type="ECO:0000256" key="6">
    <source>
        <dbReference type="ARBA" id="ARBA00023295"/>
    </source>
</evidence>
<accession>A0A5P8M7Y0</accession>
<dbReference type="InterPro" id="IPR017853">
    <property type="entry name" value="GH"/>
</dbReference>
<comment type="catalytic activity">
    <reaction evidence="1">
        <text>Hydrolysis of terminal, non-reducing beta-D-glucosyl residues with release of beta-D-glucose.</text>
        <dbReference type="EC" id="3.2.1.21"/>
    </reaction>
</comment>
<dbReference type="Proteomes" id="UP000326779">
    <property type="component" value="Chromosome"/>
</dbReference>
<dbReference type="InterPro" id="IPR001764">
    <property type="entry name" value="Glyco_hydro_3_N"/>
</dbReference>
<comment type="similarity">
    <text evidence="2 7">Belongs to the glycosyl hydrolase 3 family.</text>
</comment>
<dbReference type="NCBIfam" id="NF011678">
    <property type="entry name" value="PRK15098.1"/>
    <property type="match status" value="1"/>
</dbReference>
<dbReference type="InterPro" id="IPR026891">
    <property type="entry name" value="Fn3-like"/>
</dbReference>
<proteinExistence type="inferred from homology"/>
<evidence type="ECO:0000256" key="7">
    <source>
        <dbReference type="RuleBase" id="RU361161"/>
    </source>
</evidence>
<dbReference type="Pfam" id="PF00933">
    <property type="entry name" value="Glyco_hydro_3"/>
    <property type="match status" value="1"/>
</dbReference>
<evidence type="ECO:0000313" key="10">
    <source>
        <dbReference type="Proteomes" id="UP000326779"/>
    </source>
</evidence>
<name>A0A5P8M7Y0_9LACO</name>
<dbReference type="Pfam" id="PF01915">
    <property type="entry name" value="Glyco_hydro_3_C"/>
    <property type="match status" value="1"/>
</dbReference>
<dbReference type="SUPFAM" id="SSF52279">
    <property type="entry name" value="Beta-D-glucan exohydrolase, C-terminal domain"/>
    <property type="match status" value="1"/>
</dbReference>
<dbReference type="InterPro" id="IPR036881">
    <property type="entry name" value="Glyco_hydro_3_C_sf"/>
</dbReference>
<dbReference type="AlphaFoldDB" id="A0A5P8M7Y0"/>
<sequence>MEQAKLHDLLQSLTLQEKIGQLIQLSGEFFDATDISLGPQRKLGITQEAVDLAGSVLNVAGAKEVKRIQDIHLRQGGHPIPLLFMADVIYGYKTVYPIPLGIGATWDPALVERAYTNTADEARASGLQVSFAPMVDLVRDPRWGRVLESTGEDPYLNSRFAAAMVKGFQKNLAAGSGLVSCVKHFAAYGAAEAGREYNPADLSTPTLFQDYLPSYKAAIDAGVKMVMTSLTTLNGVPATADKWLLQDILRKRWGFNGVIISDYASVYELIKHGFAQDSTDAAAKALTAGVDIDMKSPCYANGLQPLVENGHLSEAKIDDAVWRVLTLKNELGLFEHPYGGATEEREHAQTLTPEKRSLARDLSRKALVLLKNNENLLPLNPHGNQRVALIGPYADEQELLGLWAVHGERKDTVTIKAGFSEYLPAQQLQTAKGTDIIRDRSMLEKMGVSAEQIGHIISGSNTEQSNHDQALAIAKNADIIVFAAGEHTLQSGEAGSRTRLRLPDNQRQLLAELRKLNKPIVLIVISGRPLVLTDVQDQADAILQAWFPGTEGGHAIADVIFGRYNPTGRLSMTFPYDEGQLPLYYNHLSTGRPENHSQHSGRFVSRYIDNPNKPLYPFGYGLSYGSVQYGELKLDSDTLAAAGRDELTAAISVTNTGTVPREETVQFYIHDQVASIVQPVKRLIGFQKVPVQPGETKTAALTITPDMLSFANRDGEFITEPGMFDLFAGPNSQDVHQTSFSLTE</sequence>
<dbReference type="FunFam" id="2.60.40.10:FF:000495">
    <property type="entry name" value="Periplasmic beta-glucosidase"/>
    <property type="match status" value="1"/>
</dbReference>
<dbReference type="InterPro" id="IPR036962">
    <property type="entry name" value="Glyco_hydro_3_N_sf"/>
</dbReference>
<evidence type="ECO:0000313" key="9">
    <source>
        <dbReference type="EMBL" id="QFR24638.1"/>
    </source>
</evidence>
<dbReference type="InterPro" id="IPR051915">
    <property type="entry name" value="Cellulose_Degrad_GH3"/>
</dbReference>
<dbReference type="SMART" id="SM01217">
    <property type="entry name" value="Fn3_like"/>
    <property type="match status" value="1"/>
</dbReference>
<dbReference type="PROSITE" id="PS00775">
    <property type="entry name" value="GLYCOSYL_HYDROL_F3"/>
    <property type="match status" value="1"/>
</dbReference>
<feature type="domain" description="Fibronectin type III-like" evidence="8">
    <location>
        <begin position="663"/>
        <end position="732"/>
    </location>
</feature>
<dbReference type="PANTHER" id="PTHR30620">
    <property type="entry name" value="PERIPLASMIC BETA-GLUCOSIDASE-RELATED"/>
    <property type="match status" value="1"/>
</dbReference>
<evidence type="ECO:0000259" key="8">
    <source>
        <dbReference type="SMART" id="SM01217"/>
    </source>
</evidence>
<dbReference type="InterPro" id="IPR002772">
    <property type="entry name" value="Glyco_hydro_3_C"/>
</dbReference>
<evidence type="ECO:0000256" key="4">
    <source>
        <dbReference type="ARBA" id="ARBA00022729"/>
    </source>
</evidence>
<dbReference type="GO" id="GO:0008422">
    <property type="term" value="F:beta-glucosidase activity"/>
    <property type="evidence" value="ECO:0007669"/>
    <property type="project" value="UniProtKB-EC"/>
</dbReference>
<reference evidence="9 10" key="1">
    <citation type="submission" date="2019-10" db="EMBL/GenBank/DDBJ databases">
        <title>The completed genome of Lactobacillus harbinensis M1.</title>
        <authorList>
            <person name="Zheng Y."/>
        </authorList>
    </citation>
    <scope>NUCLEOTIDE SEQUENCE [LARGE SCALE GENOMIC DNA]</scope>
    <source>
        <strain evidence="9 10">M1</strain>
    </source>
</reference>
<evidence type="ECO:0000256" key="2">
    <source>
        <dbReference type="ARBA" id="ARBA00005336"/>
    </source>
</evidence>
<keyword evidence="5 7" id="KW-0378">Hydrolase</keyword>
<gene>
    <name evidence="9" type="primary">bglX</name>
    <name evidence="9" type="ORF">D1010_15350</name>
</gene>
<evidence type="ECO:0000256" key="1">
    <source>
        <dbReference type="ARBA" id="ARBA00000448"/>
    </source>
</evidence>
<dbReference type="SUPFAM" id="SSF51445">
    <property type="entry name" value="(Trans)glycosidases"/>
    <property type="match status" value="1"/>
</dbReference>